<name>Q1QRI2_NITHX</name>
<feature type="region of interest" description="Disordered" evidence="1">
    <location>
        <begin position="59"/>
        <end position="78"/>
    </location>
</feature>
<sequence length="228" mass="23788">MVPVADSTDAPEPAVAGPLRRFPFGLVTMVAVFGIVAASPTQAQSLGDRFKDMFGIKSQPERAAPASGETASAPSDLSCPPVTIRAGASTYAVGLPGKPASGTDLRYQAIIGETARECDYNTDTHQIAIKVGIQGRVIVGPAGAPPTVEVPLRVAVVEDGVSAKTIATKAYTITVNVPGVEGGTYSFVSDDIAYPAPQGAVADRYVFYIGFDPQALKPEPRARSKRQR</sequence>
<dbReference type="EMBL" id="CP000319">
    <property type="protein sequence ID" value="ABE61165.1"/>
    <property type="molecule type" value="Genomic_DNA"/>
</dbReference>
<organism evidence="2 3">
    <name type="scientific">Nitrobacter hamburgensis (strain DSM 10229 / NCIMB 13809 / X14)</name>
    <dbReference type="NCBI Taxonomy" id="323097"/>
    <lineage>
        <taxon>Bacteria</taxon>
        <taxon>Pseudomonadati</taxon>
        <taxon>Pseudomonadota</taxon>
        <taxon>Alphaproteobacteria</taxon>
        <taxon>Hyphomicrobiales</taxon>
        <taxon>Nitrobacteraceae</taxon>
        <taxon>Nitrobacter</taxon>
    </lineage>
</organism>
<proteinExistence type="predicted"/>
<dbReference type="eggNOG" id="ENOG503349C">
    <property type="taxonomic scope" value="Bacteria"/>
</dbReference>
<dbReference type="KEGG" id="nha:Nham_0265"/>
<evidence type="ECO:0000256" key="1">
    <source>
        <dbReference type="SAM" id="MobiDB-lite"/>
    </source>
</evidence>
<dbReference type="AlphaFoldDB" id="Q1QRI2"/>
<keyword evidence="3" id="KW-1185">Reference proteome</keyword>
<dbReference type="HOGENOM" id="CLU_1266085_0_0_5"/>
<dbReference type="OrthoDB" id="7678486at2"/>
<evidence type="ECO:0000313" key="3">
    <source>
        <dbReference type="Proteomes" id="UP000001953"/>
    </source>
</evidence>
<accession>Q1QRI2</accession>
<evidence type="ECO:0000313" key="2">
    <source>
        <dbReference type="EMBL" id="ABE61165.1"/>
    </source>
</evidence>
<gene>
    <name evidence="2" type="ordered locus">Nham_0265</name>
</gene>
<dbReference type="Proteomes" id="UP000001953">
    <property type="component" value="Chromosome"/>
</dbReference>
<reference evidence="2 3" key="1">
    <citation type="submission" date="2006-03" db="EMBL/GenBank/DDBJ databases">
        <title>Complete sequence of chromosome of Nitrobacter hamburgensis X14.</title>
        <authorList>
            <consortium name="US DOE Joint Genome Institute"/>
            <person name="Copeland A."/>
            <person name="Lucas S."/>
            <person name="Lapidus A."/>
            <person name="Barry K."/>
            <person name="Detter J.C."/>
            <person name="Glavina del Rio T."/>
            <person name="Hammon N."/>
            <person name="Israni S."/>
            <person name="Dalin E."/>
            <person name="Tice H."/>
            <person name="Pitluck S."/>
            <person name="Chain P."/>
            <person name="Malfatti S."/>
            <person name="Shin M."/>
            <person name="Vergez L."/>
            <person name="Schmutz J."/>
            <person name="Larimer F."/>
            <person name="Land M."/>
            <person name="Hauser L."/>
            <person name="Kyrpides N."/>
            <person name="Ivanova N."/>
            <person name="Ward B."/>
            <person name="Arp D."/>
            <person name="Klotz M."/>
            <person name="Stein L."/>
            <person name="O'Mullan G."/>
            <person name="Starkenburg S."/>
            <person name="Sayavedra L."/>
            <person name="Poret-Peterson A.T."/>
            <person name="Gentry M.E."/>
            <person name="Bruce D."/>
            <person name="Richardson P."/>
        </authorList>
    </citation>
    <scope>NUCLEOTIDE SEQUENCE [LARGE SCALE GENOMIC DNA]</scope>
    <source>
        <strain evidence="3">DSM 10229 / NCIMB 13809 / X14</strain>
    </source>
</reference>
<dbReference type="STRING" id="323097.Nham_0265"/>
<dbReference type="RefSeq" id="WP_011508869.1">
    <property type="nucleotide sequence ID" value="NC_007964.1"/>
</dbReference>
<protein>
    <submittedName>
        <fullName evidence="2">Uncharacterized protein</fullName>
    </submittedName>
</protein>